<dbReference type="PANTHER" id="PTHR30106">
    <property type="entry name" value="INNER MEMBRANE PROTEIN YEIH-RELATED"/>
    <property type="match status" value="1"/>
</dbReference>
<keyword evidence="9" id="KW-1185">Reference proteome</keyword>
<evidence type="ECO:0000256" key="1">
    <source>
        <dbReference type="ARBA" id="ARBA00004651"/>
    </source>
</evidence>
<feature type="transmembrane region" description="Helical" evidence="7">
    <location>
        <begin position="305"/>
        <end position="324"/>
    </location>
</feature>
<keyword evidence="6 7" id="KW-0472">Membrane</keyword>
<comment type="caution">
    <text evidence="8">The sequence shown here is derived from an EMBL/GenBank/DDBJ whole genome shotgun (WGS) entry which is preliminary data.</text>
</comment>
<feature type="transmembrane region" description="Helical" evidence="7">
    <location>
        <begin position="143"/>
        <end position="161"/>
    </location>
</feature>
<sequence>MDTVRPAVSEPPRASPATGLARRFPALAALRGLLPGVLVCVVIASSAAFLSEHYGGPRLLYALLLGLAFHFLSELPRVHSGVEFCSRSLLRVGVALLGVRITVDQVTRLGWATAAVVAIAVAMTVLLGIALSRWLGRASTEGVITGASVGICGASAAMAVSSVLPPTPENQRFTLLAVVGVTVLSTVAMVVYPFALSLAGLAAEPSGIVLGGTIHDVAQVVAAGMLLGPHAGDTATVVKLFRVMLLVPVVLLVSLAYRSQRMAARAAEDASRPVRRAPLVPGFLLAFAGLVVLSSMHVFSAQTVALASAASGWMLVVAIAAAGIKTSVKALADLGWQPVVMLVVETVWIAAVMLLGVWIFALGA</sequence>
<evidence type="ECO:0000256" key="6">
    <source>
        <dbReference type="ARBA" id="ARBA00023136"/>
    </source>
</evidence>
<dbReference type="AlphaFoldDB" id="A0A328YP79"/>
<dbReference type="PANTHER" id="PTHR30106:SF2">
    <property type="entry name" value="UPF0324 INNER MEMBRANE PROTEIN YEIH"/>
    <property type="match status" value="1"/>
</dbReference>
<feature type="transmembrane region" description="Helical" evidence="7">
    <location>
        <begin position="173"/>
        <end position="195"/>
    </location>
</feature>
<dbReference type="InterPro" id="IPR018383">
    <property type="entry name" value="UPF0324_pro"/>
</dbReference>
<keyword evidence="4 7" id="KW-0812">Transmembrane</keyword>
<evidence type="ECO:0000256" key="7">
    <source>
        <dbReference type="SAM" id="Phobius"/>
    </source>
</evidence>
<evidence type="ECO:0000256" key="4">
    <source>
        <dbReference type="ARBA" id="ARBA00022692"/>
    </source>
</evidence>
<reference evidence="8 9" key="1">
    <citation type="submission" date="2018-06" db="EMBL/GenBank/DDBJ databases">
        <title>Genomic Encyclopedia of Archaeal and Bacterial Type Strains, Phase II (KMG-II): from individual species to whole genera.</title>
        <authorList>
            <person name="Goeker M."/>
        </authorList>
    </citation>
    <scope>NUCLEOTIDE SEQUENCE [LARGE SCALE GENOMIC DNA]</scope>
    <source>
        <strain evidence="8 9">CFPB 3232</strain>
    </source>
</reference>
<feature type="transmembrane region" description="Helical" evidence="7">
    <location>
        <begin position="278"/>
        <end position="299"/>
    </location>
</feature>
<accession>A0A328YP79</accession>
<feature type="transmembrane region" description="Helical" evidence="7">
    <location>
        <begin position="109"/>
        <end position="131"/>
    </location>
</feature>
<protein>
    <submittedName>
        <fullName evidence="8">Putative integral membrane protein (TIGR00698 family)</fullName>
    </submittedName>
</protein>
<feature type="transmembrane region" description="Helical" evidence="7">
    <location>
        <begin position="336"/>
        <end position="361"/>
    </location>
</feature>
<keyword evidence="5 7" id="KW-1133">Transmembrane helix</keyword>
<feature type="transmembrane region" description="Helical" evidence="7">
    <location>
        <begin position="32"/>
        <end position="50"/>
    </location>
</feature>
<name>A0A328YP79_9BURK</name>
<organism evidence="8 9">
    <name type="scientific">Paracidovorax anthurii</name>
    <dbReference type="NCBI Taxonomy" id="78229"/>
    <lineage>
        <taxon>Bacteria</taxon>
        <taxon>Pseudomonadati</taxon>
        <taxon>Pseudomonadota</taxon>
        <taxon>Betaproteobacteria</taxon>
        <taxon>Burkholderiales</taxon>
        <taxon>Comamonadaceae</taxon>
        <taxon>Paracidovorax</taxon>
    </lineage>
</organism>
<gene>
    <name evidence="8" type="ORF">AX018_106112</name>
</gene>
<evidence type="ECO:0000256" key="3">
    <source>
        <dbReference type="ARBA" id="ARBA00022475"/>
    </source>
</evidence>
<feature type="transmembrane region" description="Helical" evidence="7">
    <location>
        <begin position="56"/>
        <end position="72"/>
    </location>
</feature>
<comment type="subcellular location">
    <subcellularLocation>
        <location evidence="1">Cell membrane</location>
        <topology evidence="1">Multi-pass membrane protein</topology>
    </subcellularLocation>
</comment>
<proteinExistence type="inferred from homology"/>
<feature type="transmembrane region" description="Helical" evidence="7">
    <location>
        <begin position="240"/>
        <end position="257"/>
    </location>
</feature>
<dbReference type="Proteomes" id="UP000248856">
    <property type="component" value="Unassembled WGS sequence"/>
</dbReference>
<evidence type="ECO:0000313" key="8">
    <source>
        <dbReference type="EMBL" id="RAR75871.1"/>
    </source>
</evidence>
<comment type="similarity">
    <text evidence="2">Belongs to the UPF0324 family.</text>
</comment>
<keyword evidence="3" id="KW-1003">Cell membrane</keyword>
<evidence type="ECO:0000256" key="2">
    <source>
        <dbReference type="ARBA" id="ARBA00007977"/>
    </source>
</evidence>
<dbReference type="GO" id="GO:0005886">
    <property type="term" value="C:plasma membrane"/>
    <property type="evidence" value="ECO:0007669"/>
    <property type="project" value="UniProtKB-SubCell"/>
</dbReference>
<evidence type="ECO:0000313" key="9">
    <source>
        <dbReference type="Proteomes" id="UP000248856"/>
    </source>
</evidence>
<dbReference type="Pfam" id="PF03601">
    <property type="entry name" value="Cons_hypoth698"/>
    <property type="match status" value="1"/>
</dbReference>
<dbReference type="EMBL" id="QLTA01000061">
    <property type="protein sequence ID" value="RAR75871.1"/>
    <property type="molecule type" value="Genomic_DNA"/>
</dbReference>
<dbReference type="OrthoDB" id="9805703at2"/>
<evidence type="ECO:0000256" key="5">
    <source>
        <dbReference type="ARBA" id="ARBA00022989"/>
    </source>
</evidence>